<dbReference type="EMBL" id="CP047045">
    <property type="protein sequence ID" value="QGZ94469.1"/>
    <property type="molecule type" value="Genomic_DNA"/>
</dbReference>
<dbReference type="RefSeq" id="WP_158765403.1">
    <property type="nucleotide sequence ID" value="NZ_CP047045.1"/>
</dbReference>
<evidence type="ECO:0000313" key="3">
    <source>
        <dbReference type="EMBL" id="QGZ94469.1"/>
    </source>
</evidence>
<evidence type="ECO:0000313" key="4">
    <source>
        <dbReference type="Proteomes" id="UP000431269"/>
    </source>
</evidence>
<proteinExistence type="predicted"/>
<dbReference type="InterPro" id="IPR035919">
    <property type="entry name" value="EAL_sf"/>
</dbReference>
<dbReference type="InterPro" id="IPR001633">
    <property type="entry name" value="EAL_dom"/>
</dbReference>
<accession>A0A6I6MIS2</accession>
<dbReference type="Pfam" id="PF00563">
    <property type="entry name" value="EAL"/>
    <property type="match status" value="1"/>
</dbReference>
<dbReference type="PANTHER" id="PTHR33121:SF79">
    <property type="entry name" value="CYCLIC DI-GMP PHOSPHODIESTERASE PDED-RELATED"/>
    <property type="match status" value="1"/>
</dbReference>
<keyword evidence="3" id="KW-0378">Hydrolase</keyword>
<evidence type="ECO:0000256" key="1">
    <source>
        <dbReference type="SAM" id="Phobius"/>
    </source>
</evidence>
<feature type="transmembrane region" description="Helical" evidence="1">
    <location>
        <begin position="7"/>
        <end position="24"/>
    </location>
</feature>
<sequence>MPIITHVLLYLGYLTISLTVALLLNEVGGQDLGSSFLGGIALFCACAVTHSSISATTAAGRVGNTEKSMKRDMERLRVAHREVTADIDAMQTRLDSMEASIAYGTPAPTTHQIETQPANIELRMIDQIVDKLGAAMDARLQTIQGAGNITAINPTAARGPMDLVREALMENRVELYLQPIVQLPQRKTAFYEGFTRLKDMNGRIILPQEFIPAAEQAGLMSTIDNVLLFRCVQIVRKLMKQDRRIGIFCNISPSALADEQFFPQFLDFMRENRDLAGSVIFEIPQDGYENRTSIEARAMAKMVDLGFRFSIDRVTNTEMDLPDLERSGVRYVKISATTISEQIVTRGMRPRSAITREIAAADIAAVFQRYGIDMIAERIESEDTVLEVLDLDIPFGQGHLFGTPRAIKESLMEETAPPREFYMKQSGRIA</sequence>
<dbReference type="Gene3D" id="3.20.20.450">
    <property type="entry name" value="EAL domain"/>
    <property type="match status" value="1"/>
</dbReference>
<protein>
    <submittedName>
        <fullName evidence="3">Cyclic di-GMP phosphodiesterase YfgF</fullName>
        <ecNumber evidence="3">3.1.4.52</ecNumber>
    </submittedName>
</protein>
<keyword evidence="1" id="KW-1133">Transmembrane helix</keyword>
<keyword evidence="1" id="KW-0812">Transmembrane</keyword>
<dbReference type="PANTHER" id="PTHR33121">
    <property type="entry name" value="CYCLIC DI-GMP PHOSPHODIESTERASE PDEF"/>
    <property type="match status" value="1"/>
</dbReference>
<gene>
    <name evidence="3" type="primary">yfgF</name>
    <name evidence="3" type="ORF">DSM104635_01288</name>
</gene>
<dbReference type="CDD" id="cd01948">
    <property type="entry name" value="EAL"/>
    <property type="match status" value="1"/>
</dbReference>
<organism evidence="3 4">
    <name type="scientific">Terricaulis silvestris</name>
    <dbReference type="NCBI Taxonomy" id="2686094"/>
    <lineage>
        <taxon>Bacteria</taxon>
        <taxon>Pseudomonadati</taxon>
        <taxon>Pseudomonadota</taxon>
        <taxon>Alphaproteobacteria</taxon>
        <taxon>Caulobacterales</taxon>
        <taxon>Caulobacteraceae</taxon>
        <taxon>Terricaulis</taxon>
    </lineage>
</organism>
<dbReference type="SUPFAM" id="SSF141868">
    <property type="entry name" value="EAL domain-like"/>
    <property type="match status" value="1"/>
</dbReference>
<dbReference type="EC" id="3.1.4.52" evidence="3"/>
<feature type="domain" description="EAL" evidence="2">
    <location>
        <begin position="157"/>
        <end position="418"/>
    </location>
</feature>
<evidence type="ECO:0000259" key="2">
    <source>
        <dbReference type="PROSITE" id="PS50883"/>
    </source>
</evidence>
<dbReference type="InterPro" id="IPR050706">
    <property type="entry name" value="Cyclic-di-GMP_PDE-like"/>
</dbReference>
<dbReference type="Proteomes" id="UP000431269">
    <property type="component" value="Chromosome"/>
</dbReference>
<keyword evidence="1" id="KW-0472">Membrane</keyword>
<dbReference type="SMART" id="SM00052">
    <property type="entry name" value="EAL"/>
    <property type="match status" value="1"/>
</dbReference>
<keyword evidence="4" id="KW-1185">Reference proteome</keyword>
<dbReference type="PROSITE" id="PS50883">
    <property type="entry name" value="EAL"/>
    <property type="match status" value="1"/>
</dbReference>
<reference evidence="4" key="1">
    <citation type="submission" date="2019-12" db="EMBL/GenBank/DDBJ databases">
        <title>Complete genome of Terracaulis silvestris 0127_4.</title>
        <authorList>
            <person name="Vieira S."/>
            <person name="Riedel T."/>
            <person name="Sproer C."/>
            <person name="Pascual J."/>
            <person name="Boedeker C."/>
            <person name="Overmann J."/>
        </authorList>
    </citation>
    <scope>NUCLEOTIDE SEQUENCE [LARGE SCALE GENOMIC DNA]</scope>
    <source>
        <strain evidence="4">0127_4</strain>
    </source>
</reference>
<dbReference type="GO" id="GO:0071111">
    <property type="term" value="F:cyclic-guanylate-specific phosphodiesterase activity"/>
    <property type="evidence" value="ECO:0007669"/>
    <property type="project" value="UniProtKB-EC"/>
</dbReference>
<name>A0A6I6MIS2_9CAUL</name>
<dbReference type="KEGG" id="tsv:DSM104635_01288"/>
<dbReference type="AlphaFoldDB" id="A0A6I6MIS2"/>